<dbReference type="GO" id="GO:0005654">
    <property type="term" value="C:nucleoplasm"/>
    <property type="evidence" value="ECO:0007669"/>
    <property type="project" value="TreeGrafter"/>
</dbReference>
<dbReference type="InterPro" id="IPR009077">
    <property type="entry name" value="Proteasome_activ_PA28"/>
</dbReference>
<feature type="domain" description="Proteasome activator PA28 C-terminal" evidence="4">
    <location>
        <begin position="115"/>
        <end position="256"/>
    </location>
</feature>
<dbReference type="InterPro" id="IPR036996">
    <property type="entry name" value="PA28_N_sf"/>
</dbReference>
<dbReference type="PANTHER" id="PTHR10660:SF2">
    <property type="entry name" value="LD45860P"/>
    <property type="match status" value="1"/>
</dbReference>
<dbReference type="Gene3D" id="1.20.120.180">
    <property type="entry name" value="Proteasome activator pa28, C-terminal domain"/>
    <property type="match status" value="1"/>
</dbReference>
<dbReference type="Pfam" id="PF02252">
    <property type="entry name" value="PA28_C"/>
    <property type="match status" value="1"/>
</dbReference>
<reference evidence="5 6" key="1">
    <citation type="submission" date="2019-08" db="EMBL/GenBank/DDBJ databases">
        <title>The genome of the soybean aphid Biotype 1, its phylome, world population structure and adaptation to the North American continent.</title>
        <authorList>
            <person name="Giordano R."/>
            <person name="Donthu R.K."/>
            <person name="Hernandez A.G."/>
            <person name="Wright C.L."/>
            <person name="Zimin A.V."/>
        </authorList>
    </citation>
    <scope>NUCLEOTIDE SEQUENCE [LARGE SCALE GENOMIC DNA]</scope>
    <source>
        <tissue evidence="5">Whole aphids</tissue>
    </source>
</reference>
<evidence type="ECO:0000256" key="3">
    <source>
        <dbReference type="ARBA" id="ARBA00037467"/>
    </source>
</evidence>
<dbReference type="Gene3D" id="1.20.5.120">
    <property type="entry name" value="Proteasome activator pa28, N-terminal domain"/>
    <property type="match status" value="1"/>
</dbReference>
<dbReference type="InterPro" id="IPR003186">
    <property type="entry name" value="PA28_C"/>
</dbReference>
<dbReference type="FunFam" id="1.20.120.180:FF:000002">
    <property type="entry name" value="Proteasome activator complex subunit 1"/>
    <property type="match status" value="1"/>
</dbReference>
<dbReference type="OrthoDB" id="6591885at2759"/>
<dbReference type="GO" id="GO:0008537">
    <property type="term" value="C:proteasome activator complex"/>
    <property type="evidence" value="ECO:0007669"/>
    <property type="project" value="InterPro"/>
</dbReference>
<evidence type="ECO:0000256" key="1">
    <source>
        <dbReference type="ARBA" id="ARBA00005883"/>
    </source>
</evidence>
<dbReference type="GO" id="GO:0061136">
    <property type="term" value="P:regulation of proteasomal protein catabolic process"/>
    <property type="evidence" value="ECO:0007669"/>
    <property type="project" value="TreeGrafter"/>
</dbReference>
<name>A0A6G0UB75_APHGL</name>
<protein>
    <recommendedName>
        <fullName evidence="4">Proteasome activator PA28 C-terminal domain-containing protein</fullName>
    </recommendedName>
</protein>
<dbReference type="PANTHER" id="PTHR10660">
    <property type="entry name" value="PROTEASOME REGULATOR PA28"/>
    <property type="match status" value="1"/>
</dbReference>
<evidence type="ECO:0000313" key="5">
    <source>
        <dbReference type="EMBL" id="KAE9545506.1"/>
    </source>
</evidence>
<dbReference type="GO" id="GO:0061133">
    <property type="term" value="F:endopeptidase activator activity"/>
    <property type="evidence" value="ECO:0007669"/>
    <property type="project" value="TreeGrafter"/>
</dbReference>
<evidence type="ECO:0000313" key="6">
    <source>
        <dbReference type="Proteomes" id="UP000475862"/>
    </source>
</evidence>
<proteinExistence type="inferred from homology"/>
<comment type="function">
    <text evidence="3">Implicated in immunoproteasome assembly and required for efficient antigen processing. The PA28 activator complex enhances the generation of class I binding peptides by altering the cleavage pattern of the proteasome.</text>
</comment>
<gene>
    <name evidence="5" type="ORF">AGLY_001049</name>
</gene>
<evidence type="ECO:0000259" key="4">
    <source>
        <dbReference type="Pfam" id="PF02252"/>
    </source>
</evidence>
<organism evidence="5 6">
    <name type="scientific">Aphis glycines</name>
    <name type="common">Soybean aphid</name>
    <dbReference type="NCBI Taxonomy" id="307491"/>
    <lineage>
        <taxon>Eukaryota</taxon>
        <taxon>Metazoa</taxon>
        <taxon>Ecdysozoa</taxon>
        <taxon>Arthropoda</taxon>
        <taxon>Hexapoda</taxon>
        <taxon>Insecta</taxon>
        <taxon>Pterygota</taxon>
        <taxon>Neoptera</taxon>
        <taxon>Paraneoptera</taxon>
        <taxon>Hemiptera</taxon>
        <taxon>Sternorrhyncha</taxon>
        <taxon>Aphidomorpha</taxon>
        <taxon>Aphidoidea</taxon>
        <taxon>Aphididae</taxon>
        <taxon>Aphidini</taxon>
        <taxon>Aphis</taxon>
        <taxon>Aphis</taxon>
    </lineage>
</organism>
<dbReference type="AlphaFoldDB" id="A0A6G0UB75"/>
<sequence>MRAADSDNTIFDSFLSYIHLYTIHSRKTMDQTEAISKTKEFHETNKIDAERIIFQKIPERLVHLYELLNKPEFCIPINYKECKFDVTTITKLENNVKNYAEGETPHNIVPGQMIISSNKNSTELFKIIKSNITQLIEDNSVLKLWITLLIPNIEDGNNFGVSIQKTVLKLIHNIDSAAKTYLGTWSRYYEYRGKLISKVVKYPFIEDYRVAIEEFDEKQNVDGSLILREIYFFNTVLYDIIIKNIEKIKNPRSSNIDCLY</sequence>
<dbReference type="GO" id="GO:2000045">
    <property type="term" value="P:regulation of G1/S transition of mitotic cell cycle"/>
    <property type="evidence" value="ECO:0007669"/>
    <property type="project" value="TreeGrafter"/>
</dbReference>
<accession>A0A6G0UB75</accession>
<dbReference type="InterPro" id="IPR036997">
    <property type="entry name" value="PA28_C_sf"/>
</dbReference>
<keyword evidence="6" id="KW-1185">Reference proteome</keyword>
<dbReference type="SUPFAM" id="SSF47216">
    <property type="entry name" value="Proteasome activator"/>
    <property type="match status" value="1"/>
</dbReference>
<dbReference type="EMBL" id="VYZN01000001">
    <property type="protein sequence ID" value="KAE9545506.1"/>
    <property type="molecule type" value="Genomic_DNA"/>
</dbReference>
<comment type="similarity">
    <text evidence="1">Belongs to the PA28 family.</text>
</comment>
<evidence type="ECO:0000256" key="2">
    <source>
        <dbReference type="ARBA" id="ARBA00022942"/>
    </source>
</evidence>
<dbReference type="Proteomes" id="UP000475862">
    <property type="component" value="Unassembled WGS sequence"/>
</dbReference>
<comment type="caution">
    <text evidence="5">The sequence shown here is derived from an EMBL/GenBank/DDBJ whole genome shotgun (WGS) entry which is preliminary data.</text>
</comment>
<keyword evidence="2" id="KW-0647">Proteasome</keyword>
<dbReference type="InterPro" id="IPR036252">
    <property type="entry name" value="Proteasome_activ_sf"/>
</dbReference>
<dbReference type="GO" id="GO:0005737">
    <property type="term" value="C:cytoplasm"/>
    <property type="evidence" value="ECO:0007669"/>
    <property type="project" value="TreeGrafter"/>
</dbReference>